<organism evidence="2">
    <name type="scientific">Mycobacterium xenopi 4042</name>
    <dbReference type="NCBI Taxonomy" id="1299334"/>
    <lineage>
        <taxon>Bacteria</taxon>
        <taxon>Bacillati</taxon>
        <taxon>Actinomycetota</taxon>
        <taxon>Actinomycetes</taxon>
        <taxon>Mycobacteriales</taxon>
        <taxon>Mycobacteriaceae</taxon>
        <taxon>Mycobacterium</taxon>
    </lineage>
</organism>
<sequence>MRIRLHDPGDQPPEGPLSTPPLISAVRRNTVPGWLSVSVILTASRIPPRPGLLVQ</sequence>
<gene>
    <name evidence="2" type="ORF">I553_6605</name>
</gene>
<feature type="compositionally biased region" description="Pro residues" evidence="1">
    <location>
        <begin position="10"/>
        <end position="19"/>
    </location>
</feature>
<dbReference type="AlphaFoldDB" id="X8BI58"/>
<dbReference type="EMBL" id="JAOB01000042">
    <property type="protein sequence ID" value="EUA42745.1"/>
    <property type="molecule type" value="Genomic_DNA"/>
</dbReference>
<feature type="region of interest" description="Disordered" evidence="1">
    <location>
        <begin position="1"/>
        <end position="22"/>
    </location>
</feature>
<comment type="caution">
    <text evidence="2">The sequence shown here is derived from an EMBL/GenBank/DDBJ whole genome shotgun (WGS) entry which is preliminary data.</text>
</comment>
<accession>X8BI58</accession>
<evidence type="ECO:0000256" key="1">
    <source>
        <dbReference type="SAM" id="MobiDB-lite"/>
    </source>
</evidence>
<evidence type="ECO:0000313" key="2">
    <source>
        <dbReference type="EMBL" id="EUA42745.1"/>
    </source>
</evidence>
<proteinExistence type="predicted"/>
<name>X8BI58_MYCXE</name>
<protein>
    <submittedName>
        <fullName evidence="2">Uncharacterized protein</fullName>
    </submittedName>
</protein>
<reference evidence="2" key="1">
    <citation type="submission" date="2014-01" db="EMBL/GenBank/DDBJ databases">
        <authorList>
            <person name="Brown-Elliot B."/>
            <person name="Wallace R."/>
            <person name="Lenaerts A."/>
            <person name="Ordway D."/>
            <person name="DeGroote M.A."/>
            <person name="Parker T."/>
            <person name="Sizemore C."/>
            <person name="Tallon L.J."/>
            <person name="Sadzewicz L.K."/>
            <person name="Sengamalay N."/>
            <person name="Fraser C.M."/>
            <person name="Hine E."/>
            <person name="Shefchek K.A."/>
            <person name="Das S.P."/>
            <person name="Tettelin H."/>
        </authorList>
    </citation>
    <scope>NUCLEOTIDE SEQUENCE [LARGE SCALE GENOMIC DNA]</scope>
    <source>
        <strain evidence="2">4042</strain>
    </source>
</reference>